<dbReference type="NCBIfam" id="TIGR00690">
    <property type="entry name" value="rpoZ"/>
    <property type="match status" value="1"/>
</dbReference>
<evidence type="ECO:0000256" key="7">
    <source>
        <dbReference type="ARBA" id="ARBA00023163"/>
    </source>
</evidence>
<evidence type="ECO:0000256" key="10">
    <source>
        <dbReference type="ARBA" id="ARBA00048552"/>
    </source>
</evidence>
<dbReference type="SUPFAM" id="SSF63562">
    <property type="entry name" value="RPB6/omega subunit-like"/>
    <property type="match status" value="1"/>
</dbReference>
<dbReference type="GO" id="GO:0003899">
    <property type="term" value="F:DNA-directed RNA polymerase activity"/>
    <property type="evidence" value="ECO:0007669"/>
    <property type="project" value="UniProtKB-UniRule"/>
</dbReference>
<comment type="function">
    <text evidence="8 11">Promotes RNA polymerase assembly. Latches the N- and C-terminal regions of the beta' subunit thereby facilitating its interaction with the beta and alpha subunits.</text>
</comment>
<accession>A0A430AYF7</accession>
<proteinExistence type="inferred from homology"/>
<evidence type="ECO:0000256" key="6">
    <source>
        <dbReference type="ARBA" id="ARBA00022695"/>
    </source>
</evidence>
<comment type="catalytic activity">
    <reaction evidence="10 11">
        <text>RNA(n) + a ribonucleoside 5'-triphosphate = RNA(n+1) + diphosphate</text>
        <dbReference type="Rhea" id="RHEA:21248"/>
        <dbReference type="Rhea" id="RHEA-COMP:14527"/>
        <dbReference type="Rhea" id="RHEA-COMP:17342"/>
        <dbReference type="ChEBI" id="CHEBI:33019"/>
        <dbReference type="ChEBI" id="CHEBI:61557"/>
        <dbReference type="ChEBI" id="CHEBI:140395"/>
        <dbReference type="EC" id="2.7.7.6"/>
    </reaction>
</comment>
<sequence length="99" mass="11418">MMLKPSIDALLEKIDSKYSLVILASKRAHELESGATPMKEEFYSVKRVGQALEEIVEGDVVVDPNPELKRALIRQKEEQRLAEKNRERAELEAKLREER</sequence>
<evidence type="ECO:0000256" key="3">
    <source>
        <dbReference type="ARBA" id="ARBA00013725"/>
    </source>
</evidence>
<dbReference type="OrthoDB" id="9815459at2"/>
<gene>
    <name evidence="11" type="primary">rpoZ</name>
    <name evidence="12" type="ORF">CBF29_05355</name>
</gene>
<dbReference type="SMART" id="SM01409">
    <property type="entry name" value="RNA_pol_Rpb6"/>
    <property type="match status" value="1"/>
</dbReference>
<comment type="subunit">
    <text evidence="11">The RNAP catalytic core consists of 2 alpha, 1 beta, 1 beta' and 1 omega subunit. When a sigma factor is associated with the core the holoenzyme is formed, which can initiate transcription.</text>
</comment>
<dbReference type="Gene3D" id="3.90.940.10">
    <property type="match status" value="1"/>
</dbReference>
<dbReference type="InterPro" id="IPR036161">
    <property type="entry name" value="RPB6/omega-like_sf"/>
</dbReference>
<name>A0A430AYF7_9ENTE</name>
<dbReference type="Proteomes" id="UP000287605">
    <property type="component" value="Unassembled WGS sequence"/>
</dbReference>
<comment type="caution">
    <text evidence="12">The sequence shown here is derived from an EMBL/GenBank/DDBJ whole genome shotgun (WGS) entry which is preliminary data.</text>
</comment>
<evidence type="ECO:0000256" key="4">
    <source>
        <dbReference type="ARBA" id="ARBA00022478"/>
    </source>
</evidence>
<evidence type="ECO:0000256" key="2">
    <source>
        <dbReference type="ARBA" id="ARBA00012418"/>
    </source>
</evidence>
<evidence type="ECO:0000313" key="13">
    <source>
        <dbReference type="Proteomes" id="UP000287605"/>
    </source>
</evidence>
<evidence type="ECO:0000256" key="9">
    <source>
        <dbReference type="ARBA" id="ARBA00029924"/>
    </source>
</evidence>
<evidence type="ECO:0000256" key="1">
    <source>
        <dbReference type="ARBA" id="ARBA00006711"/>
    </source>
</evidence>
<reference evidence="12 13" key="1">
    <citation type="submission" date="2017-05" db="EMBL/GenBank/DDBJ databases">
        <title>Vagococcus spp. assemblies.</title>
        <authorList>
            <person name="Gulvik C.A."/>
        </authorList>
    </citation>
    <scope>NUCLEOTIDE SEQUENCE [LARGE SCALE GENOMIC DNA]</scope>
    <source>
        <strain evidence="12 13">CCUG 51432</strain>
    </source>
</reference>
<dbReference type="PANTHER" id="PTHR34476">
    <property type="entry name" value="DNA-DIRECTED RNA POLYMERASE SUBUNIT OMEGA"/>
    <property type="match status" value="1"/>
</dbReference>
<dbReference type="GO" id="GO:0000428">
    <property type="term" value="C:DNA-directed RNA polymerase complex"/>
    <property type="evidence" value="ECO:0007669"/>
    <property type="project" value="UniProtKB-KW"/>
</dbReference>
<dbReference type="PANTHER" id="PTHR34476:SF1">
    <property type="entry name" value="DNA-DIRECTED RNA POLYMERASE SUBUNIT OMEGA"/>
    <property type="match status" value="1"/>
</dbReference>
<evidence type="ECO:0000313" key="12">
    <source>
        <dbReference type="EMBL" id="RSU13097.1"/>
    </source>
</evidence>
<keyword evidence="13" id="KW-1185">Reference proteome</keyword>
<dbReference type="GO" id="GO:0003677">
    <property type="term" value="F:DNA binding"/>
    <property type="evidence" value="ECO:0007669"/>
    <property type="project" value="UniProtKB-UniRule"/>
</dbReference>
<dbReference type="GO" id="GO:0006351">
    <property type="term" value="P:DNA-templated transcription"/>
    <property type="evidence" value="ECO:0007669"/>
    <property type="project" value="UniProtKB-UniRule"/>
</dbReference>
<keyword evidence="5 11" id="KW-0808">Transferase</keyword>
<dbReference type="EMBL" id="NGKA01000006">
    <property type="protein sequence ID" value="RSU13097.1"/>
    <property type="molecule type" value="Genomic_DNA"/>
</dbReference>
<protein>
    <recommendedName>
        <fullName evidence="3 11">DNA-directed RNA polymerase subunit omega</fullName>
        <shortName evidence="11">RNAP omega subunit</shortName>
        <ecNumber evidence="2 11">2.7.7.6</ecNumber>
    </recommendedName>
    <alternativeName>
        <fullName evidence="11">RNA polymerase omega subunit</fullName>
    </alternativeName>
    <alternativeName>
        <fullName evidence="9 11">Transcriptase subunit omega</fullName>
    </alternativeName>
</protein>
<comment type="similarity">
    <text evidence="1 11">Belongs to the RNA polymerase subunit omega family.</text>
</comment>
<keyword evidence="7 11" id="KW-0804">Transcription</keyword>
<evidence type="ECO:0000256" key="8">
    <source>
        <dbReference type="ARBA" id="ARBA00024694"/>
    </source>
</evidence>
<dbReference type="InterPro" id="IPR003716">
    <property type="entry name" value="DNA-dir_RNA_pol_omega"/>
</dbReference>
<dbReference type="EC" id="2.7.7.6" evidence="2 11"/>
<dbReference type="RefSeq" id="WP_126808163.1">
    <property type="nucleotide sequence ID" value="NZ_NGKA01000006.1"/>
</dbReference>
<evidence type="ECO:0000256" key="11">
    <source>
        <dbReference type="HAMAP-Rule" id="MF_00366"/>
    </source>
</evidence>
<dbReference type="HAMAP" id="MF_00366">
    <property type="entry name" value="RNApol_bact_RpoZ"/>
    <property type="match status" value="1"/>
</dbReference>
<dbReference type="InterPro" id="IPR006110">
    <property type="entry name" value="Pol_omega/Rpo6/RPB6"/>
</dbReference>
<keyword evidence="6 11" id="KW-0548">Nucleotidyltransferase</keyword>
<dbReference type="AlphaFoldDB" id="A0A430AYF7"/>
<evidence type="ECO:0000256" key="5">
    <source>
        <dbReference type="ARBA" id="ARBA00022679"/>
    </source>
</evidence>
<organism evidence="12 13">
    <name type="scientific">Vagococcus elongatus</name>
    <dbReference type="NCBI Taxonomy" id="180344"/>
    <lineage>
        <taxon>Bacteria</taxon>
        <taxon>Bacillati</taxon>
        <taxon>Bacillota</taxon>
        <taxon>Bacilli</taxon>
        <taxon>Lactobacillales</taxon>
        <taxon>Enterococcaceae</taxon>
        <taxon>Vagococcus</taxon>
    </lineage>
</organism>
<keyword evidence="4 11" id="KW-0240">DNA-directed RNA polymerase</keyword>
<dbReference type="Pfam" id="PF01192">
    <property type="entry name" value="RNA_pol_Rpb6"/>
    <property type="match status" value="1"/>
</dbReference>